<proteinExistence type="predicted"/>
<dbReference type="SUPFAM" id="SSF143422">
    <property type="entry name" value="Transposase IS200-like"/>
    <property type="match status" value="1"/>
</dbReference>
<name>A0ABV6B8W8_9GAMM</name>
<evidence type="ECO:0000313" key="2">
    <source>
        <dbReference type="EMBL" id="MFC0047309.1"/>
    </source>
</evidence>
<organism evidence="2 3">
    <name type="scientific">Rheinheimera tilapiae</name>
    <dbReference type="NCBI Taxonomy" id="875043"/>
    <lineage>
        <taxon>Bacteria</taxon>
        <taxon>Pseudomonadati</taxon>
        <taxon>Pseudomonadota</taxon>
        <taxon>Gammaproteobacteria</taxon>
        <taxon>Chromatiales</taxon>
        <taxon>Chromatiaceae</taxon>
        <taxon>Rheinheimera</taxon>
    </lineage>
</organism>
<dbReference type="RefSeq" id="WP_377240481.1">
    <property type="nucleotide sequence ID" value="NZ_JBHLXP010000001.1"/>
</dbReference>
<dbReference type="InterPro" id="IPR002686">
    <property type="entry name" value="Transposase_17"/>
</dbReference>
<dbReference type="Proteomes" id="UP001589813">
    <property type="component" value="Unassembled WGS sequence"/>
</dbReference>
<sequence>MPNYHRAYQAGGCYFFTVNLQQRYPNDLLVRHIDVLRAAFRDVVQRHPFGLDAIVILPDHLHCVLTLPADDVDYPTRWRLIKSYFSRQLSATEPSSDNRHKRYERNIWQRRYWEHLIRDERDWRAHIDYVHINPQHHGYVTQVADWPFSTFHRYVQQGIYPVDWGGSHDTVAKIASAGE</sequence>
<evidence type="ECO:0000259" key="1">
    <source>
        <dbReference type="SMART" id="SM01321"/>
    </source>
</evidence>
<dbReference type="NCBIfam" id="NF047646">
    <property type="entry name" value="REP_Tyr_transpos"/>
    <property type="match status" value="1"/>
</dbReference>
<dbReference type="SMART" id="SM01321">
    <property type="entry name" value="Y1_Tnp"/>
    <property type="match status" value="1"/>
</dbReference>
<keyword evidence="3" id="KW-1185">Reference proteome</keyword>
<dbReference type="PANTHER" id="PTHR36966:SF1">
    <property type="entry name" value="REP-ASSOCIATED TYROSINE TRANSPOSASE"/>
    <property type="match status" value="1"/>
</dbReference>
<accession>A0ABV6B8W8</accession>
<gene>
    <name evidence="2" type="ORF">ACFFJP_03265</name>
</gene>
<dbReference type="InterPro" id="IPR052715">
    <property type="entry name" value="RAYT_transposase"/>
</dbReference>
<comment type="caution">
    <text evidence="2">The sequence shown here is derived from an EMBL/GenBank/DDBJ whole genome shotgun (WGS) entry which is preliminary data.</text>
</comment>
<dbReference type="Gene3D" id="3.30.70.1290">
    <property type="entry name" value="Transposase IS200-like"/>
    <property type="match status" value="1"/>
</dbReference>
<dbReference type="Pfam" id="PF01797">
    <property type="entry name" value="Y1_Tnp"/>
    <property type="match status" value="1"/>
</dbReference>
<reference evidence="2 3" key="1">
    <citation type="submission" date="2024-09" db="EMBL/GenBank/DDBJ databases">
        <authorList>
            <person name="Sun Q."/>
            <person name="Mori K."/>
        </authorList>
    </citation>
    <scope>NUCLEOTIDE SEQUENCE [LARGE SCALE GENOMIC DNA]</scope>
    <source>
        <strain evidence="2 3">KCTC 23315</strain>
    </source>
</reference>
<protein>
    <submittedName>
        <fullName evidence="2">Transposase</fullName>
    </submittedName>
</protein>
<dbReference type="PANTHER" id="PTHR36966">
    <property type="entry name" value="REP-ASSOCIATED TYROSINE TRANSPOSASE"/>
    <property type="match status" value="1"/>
</dbReference>
<feature type="domain" description="Transposase IS200-like" evidence="1">
    <location>
        <begin position="9"/>
        <end position="133"/>
    </location>
</feature>
<dbReference type="EMBL" id="JBHLXP010000001">
    <property type="protein sequence ID" value="MFC0047309.1"/>
    <property type="molecule type" value="Genomic_DNA"/>
</dbReference>
<evidence type="ECO:0000313" key="3">
    <source>
        <dbReference type="Proteomes" id="UP001589813"/>
    </source>
</evidence>
<dbReference type="InterPro" id="IPR036515">
    <property type="entry name" value="Transposase_17_sf"/>
</dbReference>